<dbReference type="GO" id="GO:0015293">
    <property type="term" value="F:symporter activity"/>
    <property type="evidence" value="ECO:0007669"/>
    <property type="project" value="TreeGrafter"/>
</dbReference>
<evidence type="ECO:0000256" key="1">
    <source>
        <dbReference type="ARBA" id="ARBA00004651"/>
    </source>
</evidence>
<dbReference type="Pfam" id="PF00474">
    <property type="entry name" value="SSF"/>
    <property type="match status" value="1"/>
</dbReference>
<sequence length="489" mass="53575">MNFTFIDIIIIIAYLGGITWFGIKVAGKQVSTKDYFLGGQKIPWWVVCFSIVATETSSLTFISIPGLAYLTNLNFLQITLGYFLGRVVVAWVILPSYFKGELGTAYTFLANRFGIPMKNLASGVFMLTRLAADGVRLFATAIPLALILKETFIAESLTNEWIYIISIILIALVTYSYTFAGGLKSVVWMEVVQLFIYFIGAIAAIVVVNRYLSGGIGGGMTEAFKAGKYEVFNFSVDGGFKGFISTPYTFIASVLGGAFLSMASHGIDQLVIQRLLATGTLKASRKALVTTGGIIIFQFALFLFLGSLLFVFYGGADIKPDEVFPRFIIEEMPTGLSGLIIAALFAAAMSTLSSSITALGSTTMYDYVVPYYKKLNKTNEIIISRLITGIWCLLLIGSAILFMQSSQVVVELALSIASFTYGGLLGTFFLGVLFRKPQIKHAIPAFMAGIIVMIYIILFTSVAWTWYTLIGTMVTVIAGLFLTKFWRTR</sequence>
<dbReference type="PROSITE" id="PS50283">
    <property type="entry name" value="NA_SOLUT_SYMP_3"/>
    <property type="match status" value="1"/>
</dbReference>
<dbReference type="InterPro" id="IPR051163">
    <property type="entry name" value="Sodium:Solute_Symporter_SSF"/>
</dbReference>
<evidence type="ECO:0000256" key="9">
    <source>
        <dbReference type="ARBA" id="ARBA00023136"/>
    </source>
</evidence>
<feature type="transmembrane region" description="Helical" evidence="12">
    <location>
        <begin position="409"/>
        <end position="434"/>
    </location>
</feature>
<keyword evidence="4" id="KW-1003">Cell membrane</keyword>
<dbReference type="AlphaFoldDB" id="A0A399D5K9"/>
<evidence type="ECO:0000256" key="5">
    <source>
        <dbReference type="ARBA" id="ARBA00022692"/>
    </source>
</evidence>
<dbReference type="Gene3D" id="1.20.1730.10">
    <property type="entry name" value="Sodium/glucose cotransporter"/>
    <property type="match status" value="1"/>
</dbReference>
<feature type="transmembrane region" description="Helical" evidence="12">
    <location>
        <begin position="441"/>
        <end position="458"/>
    </location>
</feature>
<evidence type="ECO:0000256" key="6">
    <source>
        <dbReference type="ARBA" id="ARBA00022989"/>
    </source>
</evidence>
<reference evidence="13 14" key="1">
    <citation type="journal article" date="2015" name="Int. J. Syst. Evol. Microbiol.">
        <title>Mariniphaga sediminis sp. nov., isolated from coastal sediment.</title>
        <authorList>
            <person name="Wang F.Q."/>
            <person name="Shen Q.Y."/>
            <person name="Chen G.J."/>
            <person name="Du Z.J."/>
        </authorList>
    </citation>
    <scope>NUCLEOTIDE SEQUENCE [LARGE SCALE GENOMIC DNA]</scope>
    <source>
        <strain evidence="13 14">SY21</strain>
    </source>
</reference>
<feature type="transmembrane region" description="Helical" evidence="12">
    <location>
        <begin position="75"/>
        <end position="98"/>
    </location>
</feature>
<evidence type="ECO:0000256" key="3">
    <source>
        <dbReference type="ARBA" id="ARBA00022448"/>
    </source>
</evidence>
<dbReference type="PANTHER" id="PTHR42985:SF47">
    <property type="entry name" value="INTEGRAL MEMBRANE TRANSPORT PROTEIN"/>
    <property type="match status" value="1"/>
</dbReference>
<keyword evidence="10" id="KW-0739">Sodium transport</keyword>
<dbReference type="InterPro" id="IPR001734">
    <property type="entry name" value="Na/solute_symporter"/>
</dbReference>
<keyword evidence="8" id="KW-0406">Ion transport</keyword>
<keyword evidence="7" id="KW-0915">Sodium</keyword>
<dbReference type="RefSeq" id="WP_119347883.1">
    <property type="nucleotide sequence ID" value="NZ_QWET01000001.1"/>
</dbReference>
<feature type="transmembrane region" description="Helical" evidence="12">
    <location>
        <begin position="119"/>
        <end position="148"/>
    </location>
</feature>
<gene>
    <name evidence="13" type="ORF">D1164_00005</name>
</gene>
<keyword evidence="3" id="KW-0813">Transport</keyword>
<protein>
    <submittedName>
        <fullName evidence="13">Sodium:solute symporter</fullName>
    </submittedName>
</protein>
<feature type="transmembrane region" description="Helical" evidence="12">
    <location>
        <begin position="191"/>
        <end position="212"/>
    </location>
</feature>
<feature type="transmembrane region" description="Helical" evidence="12">
    <location>
        <begin position="6"/>
        <end position="23"/>
    </location>
</feature>
<evidence type="ECO:0000313" key="14">
    <source>
        <dbReference type="Proteomes" id="UP000266441"/>
    </source>
</evidence>
<dbReference type="CDD" id="cd11493">
    <property type="entry name" value="SLC5sbd_NIS-like_u1"/>
    <property type="match status" value="1"/>
</dbReference>
<organism evidence="13 14">
    <name type="scientific">Mariniphaga sediminis</name>
    <dbReference type="NCBI Taxonomy" id="1628158"/>
    <lineage>
        <taxon>Bacteria</taxon>
        <taxon>Pseudomonadati</taxon>
        <taxon>Bacteroidota</taxon>
        <taxon>Bacteroidia</taxon>
        <taxon>Marinilabiliales</taxon>
        <taxon>Prolixibacteraceae</taxon>
        <taxon>Mariniphaga</taxon>
    </lineage>
</organism>
<feature type="transmembrane region" description="Helical" evidence="12">
    <location>
        <begin position="464"/>
        <end position="483"/>
    </location>
</feature>
<evidence type="ECO:0000256" key="11">
    <source>
        <dbReference type="RuleBase" id="RU362091"/>
    </source>
</evidence>
<keyword evidence="14" id="KW-1185">Reference proteome</keyword>
<comment type="similarity">
    <text evidence="2 11">Belongs to the sodium:solute symporter (SSF) (TC 2.A.21) family.</text>
</comment>
<keyword evidence="9 12" id="KW-0472">Membrane</keyword>
<dbReference type="InterPro" id="IPR038377">
    <property type="entry name" value="Na/Glc_symporter_sf"/>
</dbReference>
<evidence type="ECO:0000256" key="7">
    <source>
        <dbReference type="ARBA" id="ARBA00023053"/>
    </source>
</evidence>
<feature type="transmembrane region" description="Helical" evidence="12">
    <location>
        <begin position="382"/>
        <end position="403"/>
    </location>
</feature>
<evidence type="ECO:0000256" key="12">
    <source>
        <dbReference type="SAM" id="Phobius"/>
    </source>
</evidence>
<proteinExistence type="inferred from homology"/>
<dbReference type="OrthoDB" id="9803597at2"/>
<feature type="transmembrane region" description="Helical" evidence="12">
    <location>
        <begin position="288"/>
        <end position="316"/>
    </location>
</feature>
<keyword evidence="6 12" id="KW-1133">Transmembrane helix</keyword>
<evidence type="ECO:0000313" key="13">
    <source>
        <dbReference type="EMBL" id="RIH66857.1"/>
    </source>
</evidence>
<feature type="transmembrane region" description="Helical" evidence="12">
    <location>
        <begin position="336"/>
        <end position="361"/>
    </location>
</feature>
<evidence type="ECO:0000256" key="10">
    <source>
        <dbReference type="ARBA" id="ARBA00023201"/>
    </source>
</evidence>
<evidence type="ECO:0000256" key="4">
    <source>
        <dbReference type="ARBA" id="ARBA00022475"/>
    </source>
</evidence>
<evidence type="ECO:0000256" key="8">
    <source>
        <dbReference type="ARBA" id="ARBA00023065"/>
    </source>
</evidence>
<dbReference type="PANTHER" id="PTHR42985">
    <property type="entry name" value="SODIUM-COUPLED MONOCARBOXYLATE TRANSPORTER"/>
    <property type="match status" value="1"/>
</dbReference>
<accession>A0A399D5K9</accession>
<comment type="caution">
    <text evidence="13">The sequence shown here is derived from an EMBL/GenBank/DDBJ whole genome shotgun (WGS) entry which is preliminary data.</text>
</comment>
<dbReference type="GO" id="GO:0006814">
    <property type="term" value="P:sodium ion transport"/>
    <property type="evidence" value="ECO:0007669"/>
    <property type="project" value="UniProtKB-KW"/>
</dbReference>
<dbReference type="Proteomes" id="UP000266441">
    <property type="component" value="Unassembled WGS sequence"/>
</dbReference>
<feature type="transmembrane region" description="Helical" evidence="12">
    <location>
        <begin position="160"/>
        <end position="179"/>
    </location>
</feature>
<name>A0A399D5K9_9BACT</name>
<evidence type="ECO:0000256" key="2">
    <source>
        <dbReference type="ARBA" id="ARBA00006434"/>
    </source>
</evidence>
<keyword evidence="5 12" id="KW-0812">Transmembrane</keyword>
<dbReference type="EMBL" id="QWET01000001">
    <property type="protein sequence ID" value="RIH66857.1"/>
    <property type="molecule type" value="Genomic_DNA"/>
</dbReference>
<comment type="subcellular location">
    <subcellularLocation>
        <location evidence="1">Cell membrane</location>
        <topology evidence="1">Multi-pass membrane protein</topology>
    </subcellularLocation>
</comment>
<feature type="transmembrane region" description="Helical" evidence="12">
    <location>
        <begin position="248"/>
        <end position="267"/>
    </location>
</feature>
<dbReference type="GO" id="GO:0005886">
    <property type="term" value="C:plasma membrane"/>
    <property type="evidence" value="ECO:0007669"/>
    <property type="project" value="UniProtKB-SubCell"/>
</dbReference>
<feature type="transmembrane region" description="Helical" evidence="12">
    <location>
        <begin position="44"/>
        <end position="69"/>
    </location>
</feature>